<proteinExistence type="predicted"/>
<keyword evidence="2" id="KW-1185">Reference proteome</keyword>
<dbReference type="EMBL" id="BDGG01000001">
    <property type="protein sequence ID" value="GAU90068.1"/>
    <property type="molecule type" value="Genomic_DNA"/>
</dbReference>
<accession>A0A1D1UV71</accession>
<dbReference type="AlphaFoldDB" id="A0A1D1UV71"/>
<name>A0A1D1UV71_RAMVA</name>
<evidence type="ECO:0000313" key="2">
    <source>
        <dbReference type="Proteomes" id="UP000186922"/>
    </source>
</evidence>
<protein>
    <submittedName>
        <fullName evidence="1">Uncharacterized protein</fullName>
    </submittedName>
</protein>
<comment type="caution">
    <text evidence="1">The sequence shown here is derived from an EMBL/GenBank/DDBJ whole genome shotgun (WGS) entry which is preliminary data.</text>
</comment>
<organism evidence="1 2">
    <name type="scientific">Ramazzottius varieornatus</name>
    <name type="common">Water bear</name>
    <name type="synonym">Tardigrade</name>
    <dbReference type="NCBI Taxonomy" id="947166"/>
    <lineage>
        <taxon>Eukaryota</taxon>
        <taxon>Metazoa</taxon>
        <taxon>Ecdysozoa</taxon>
        <taxon>Tardigrada</taxon>
        <taxon>Eutardigrada</taxon>
        <taxon>Parachela</taxon>
        <taxon>Hypsibioidea</taxon>
        <taxon>Ramazzottiidae</taxon>
        <taxon>Ramazzottius</taxon>
    </lineage>
</organism>
<sequence length="113" mass="12541">MIPYLSIISIHITVASPVKRYILPYCSCFDNFRDVFGSIGTISSSSLPNYAYTWPNLSLIDRFGDPPKITSICRPDNSPPIACRYSMGKVPTNVYGWGWSRSIPGKTANSCLL</sequence>
<gene>
    <name evidence="1" type="primary">RvY_02540-1</name>
    <name evidence="1" type="synonym">RvY_02540.1</name>
    <name evidence="1" type="ORF">RvY_02540</name>
</gene>
<reference evidence="1 2" key="1">
    <citation type="journal article" date="2016" name="Nat. Commun.">
        <title>Extremotolerant tardigrade genome and improved radiotolerance of human cultured cells by tardigrade-unique protein.</title>
        <authorList>
            <person name="Hashimoto T."/>
            <person name="Horikawa D.D."/>
            <person name="Saito Y."/>
            <person name="Kuwahara H."/>
            <person name="Kozuka-Hata H."/>
            <person name="Shin-I T."/>
            <person name="Minakuchi Y."/>
            <person name="Ohishi K."/>
            <person name="Motoyama A."/>
            <person name="Aizu T."/>
            <person name="Enomoto A."/>
            <person name="Kondo K."/>
            <person name="Tanaka S."/>
            <person name="Hara Y."/>
            <person name="Koshikawa S."/>
            <person name="Sagara H."/>
            <person name="Miura T."/>
            <person name="Yokobori S."/>
            <person name="Miyagawa K."/>
            <person name="Suzuki Y."/>
            <person name="Kubo T."/>
            <person name="Oyama M."/>
            <person name="Kohara Y."/>
            <person name="Fujiyama A."/>
            <person name="Arakawa K."/>
            <person name="Katayama T."/>
            <person name="Toyoda A."/>
            <person name="Kunieda T."/>
        </authorList>
    </citation>
    <scope>NUCLEOTIDE SEQUENCE [LARGE SCALE GENOMIC DNA]</scope>
    <source>
        <strain evidence="1 2">YOKOZUNA-1</strain>
    </source>
</reference>
<dbReference type="Proteomes" id="UP000186922">
    <property type="component" value="Unassembled WGS sequence"/>
</dbReference>
<evidence type="ECO:0000313" key="1">
    <source>
        <dbReference type="EMBL" id="GAU90068.1"/>
    </source>
</evidence>